<evidence type="ECO:0000313" key="5">
    <source>
        <dbReference type="Proteomes" id="UP001497392"/>
    </source>
</evidence>
<dbReference type="SUPFAM" id="SSF53756">
    <property type="entry name" value="UDP-Glycosyltransferase/glycogen phosphorylase"/>
    <property type="match status" value="1"/>
</dbReference>
<proteinExistence type="predicted"/>
<dbReference type="Pfam" id="PF00534">
    <property type="entry name" value="Glycos_transf_1"/>
    <property type="match status" value="1"/>
</dbReference>
<accession>A0ABP1FP10</accession>
<dbReference type="CDD" id="cd03801">
    <property type="entry name" value="GT4_PimA-like"/>
    <property type="match status" value="1"/>
</dbReference>
<gene>
    <name evidence="4" type="primary">g3949</name>
    <name evidence="4" type="ORF">VP750_LOCUS3367</name>
</gene>
<feature type="compositionally biased region" description="Low complexity" evidence="2">
    <location>
        <begin position="494"/>
        <end position="505"/>
    </location>
</feature>
<keyword evidence="5" id="KW-1185">Reference proteome</keyword>
<dbReference type="Gene3D" id="3.40.50.2000">
    <property type="entry name" value="Glycogen Phosphorylase B"/>
    <property type="match status" value="2"/>
</dbReference>
<organism evidence="4 5">
    <name type="scientific">Coccomyxa viridis</name>
    <dbReference type="NCBI Taxonomy" id="1274662"/>
    <lineage>
        <taxon>Eukaryota</taxon>
        <taxon>Viridiplantae</taxon>
        <taxon>Chlorophyta</taxon>
        <taxon>core chlorophytes</taxon>
        <taxon>Trebouxiophyceae</taxon>
        <taxon>Trebouxiophyceae incertae sedis</taxon>
        <taxon>Coccomyxaceae</taxon>
        <taxon>Coccomyxa</taxon>
    </lineage>
</organism>
<evidence type="ECO:0000259" key="3">
    <source>
        <dbReference type="Pfam" id="PF00534"/>
    </source>
</evidence>
<dbReference type="PANTHER" id="PTHR12526:SF635">
    <property type="entry name" value="GLYCOSYL TRANSFERASE GROUP 1"/>
    <property type="match status" value="1"/>
</dbReference>
<reference evidence="4 5" key="1">
    <citation type="submission" date="2024-06" db="EMBL/GenBank/DDBJ databases">
        <authorList>
            <person name="Kraege A."/>
            <person name="Thomma B."/>
        </authorList>
    </citation>
    <scope>NUCLEOTIDE SEQUENCE [LARGE SCALE GENOMIC DNA]</scope>
</reference>
<keyword evidence="1" id="KW-0808">Transferase</keyword>
<dbReference type="InterPro" id="IPR001296">
    <property type="entry name" value="Glyco_trans_1"/>
</dbReference>
<feature type="compositionally biased region" description="Polar residues" evidence="2">
    <location>
        <begin position="534"/>
        <end position="545"/>
    </location>
</feature>
<dbReference type="PANTHER" id="PTHR12526">
    <property type="entry name" value="GLYCOSYLTRANSFERASE"/>
    <property type="match status" value="1"/>
</dbReference>
<dbReference type="Proteomes" id="UP001497392">
    <property type="component" value="Unassembled WGS sequence"/>
</dbReference>
<keyword evidence="1" id="KW-0328">Glycosyltransferase</keyword>
<evidence type="ECO:0000256" key="2">
    <source>
        <dbReference type="SAM" id="MobiDB-lite"/>
    </source>
</evidence>
<protein>
    <submittedName>
        <fullName evidence="4">G3949 protein</fullName>
    </submittedName>
</protein>
<evidence type="ECO:0000256" key="1">
    <source>
        <dbReference type="ARBA" id="ARBA00022676"/>
    </source>
</evidence>
<sequence length="545" mass="58798">MLEVPQNGVESGEEAKAPAITLPFGDTLHYPSCGCPAGWQNTTRAADVVDILVQKAFQAYQEGRLAATRPLRVLYFLPHHNVTGGMKCLVEHVRLLKLRGHTVVAAHRSDTAERAMPPWSPVEASVDVVCRLHQRINDVYDVNQIDVVVVGIFHQVAELLVGVPAPIMYWEQGHEWLFGDPVRFQVAHNYLRQDQLFHRVLHLPVALAGVSDAVQSILAQQFGRSSLLIPNGVDCDRFFPGPPSDVLPSAILSSPTKTQKGPKQGRRSVLLVGNPALPLKGFDVAIAVLAMVNRVLPLDVTWICQTQPSAAMVPGLATSGLRINLHISPAQDMLPALYRGHDALLFTSRYEAWGMPVLEGMASGLPVVATSCLGVQTFAQHGVNALLADPQDVPQLARLLLTVLVEDSLRLRLASAARATALQFAPSVIADRLEAVLYSLTAGARELLHLRTPALADLHLACAAASLACAKPASSQQLPAASVSLPQLPAEQQQQIQLQLQQARAAPKDAPGRRSAAQRAPSDLARAQSERTSEQPLETHTGRAS</sequence>
<name>A0ABP1FP10_9CHLO</name>
<dbReference type="EMBL" id="CAXHTA020000005">
    <property type="protein sequence ID" value="CAL5221708.1"/>
    <property type="molecule type" value="Genomic_DNA"/>
</dbReference>
<comment type="caution">
    <text evidence="4">The sequence shown here is derived from an EMBL/GenBank/DDBJ whole genome shotgun (WGS) entry which is preliminary data.</text>
</comment>
<feature type="region of interest" description="Disordered" evidence="2">
    <location>
        <begin position="494"/>
        <end position="545"/>
    </location>
</feature>
<feature type="domain" description="Glycosyl transferase family 1" evidence="3">
    <location>
        <begin position="278"/>
        <end position="419"/>
    </location>
</feature>
<evidence type="ECO:0000313" key="4">
    <source>
        <dbReference type="EMBL" id="CAL5221708.1"/>
    </source>
</evidence>